<keyword evidence="2 4" id="KW-0175">Coiled coil</keyword>
<feature type="non-terminal residue" evidence="7">
    <location>
        <position position="354"/>
    </location>
</feature>
<feature type="domain" description="CCDC113/CCDC96 coiled-coil" evidence="6">
    <location>
        <begin position="185"/>
        <end position="354"/>
    </location>
</feature>
<evidence type="ECO:0000256" key="4">
    <source>
        <dbReference type="SAM" id="Coils"/>
    </source>
</evidence>
<dbReference type="Pfam" id="PF13870">
    <property type="entry name" value="CCDC113_CCDC96_CC"/>
    <property type="match status" value="1"/>
</dbReference>
<organism evidence="7 8">
    <name type="scientific">Synaphobranchus kaupii</name>
    <name type="common">Kaup's arrowtooth eel</name>
    <dbReference type="NCBI Taxonomy" id="118154"/>
    <lineage>
        <taxon>Eukaryota</taxon>
        <taxon>Metazoa</taxon>
        <taxon>Chordata</taxon>
        <taxon>Craniata</taxon>
        <taxon>Vertebrata</taxon>
        <taxon>Euteleostomi</taxon>
        <taxon>Actinopterygii</taxon>
        <taxon>Neopterygii</taxon>
        <taxon>Teleostei</taxon>
        <taxon>Anguilliformes</taxon>
        <taxon>Synaphobranchidae</taxon>
        <taxon>Synaphobranchus</taxon>
    </lineage>
</organism>
<comment type="subcellular location">
    <subcellularLocation>
        <location evidence="1">Cell projection</location>
        <location evidence="1">Cilium</location>
    </subcellularLocation>
</comment>
<evidence type="ECO:0000256" key="5">
    <source>
        <dbReference type="SAM" id="MobiDB-lite"/>
    </source>
</evidence>
<keyword evidence="3" id="KW-0966">Cell projection</keyword>
<dbReference type="PANTHER" id="PTHR15654:SF1">
    <property type="entry name" value="COILED-COIL DOMAIN-CONTAINING PROTEIN 96"/>
    <property type="match status" value="1"/>
</dbReference>
<dbReference type="EMBL" id="JAINUF010000001">
    <property type="protein sequence ID" value="KAJ8382176.1"/>
    <property type="molecule type" value="Genomic_DNA"/>
</dbReference>
<evidence type="ECO:0000256" key="3">
    <source>
        <dbReference type="ARBA" id="ARBA00023273"/>
    </source>
</evidence>
<dbReference type="Proteomes" id="UP001152622">
    <property type="component" value="Chromosome 1"/>
</dbReference>
<dbReference type="AlphaFoldDB" id="A0A9Q1GEN7"/>
<evidence type="ECO:0000256" key="2">
    <source>
        <dbReference type="ARBA" id="ARBA00023054"/>
    </source>
</evidence>
<feature type="coiled-coil region" evidence="4">
    <location>
        <begin position="117"/>
        <end position="282"/>
    </location>
</feature>
<accession>A0A9Q1GEN7</accession>
<proteinExistence type="predicted"/>
<protein>
    <recommendedName>
        <fullName evidence="6">CCDC113/CCDC96 coiled-coil domain-containing protein</fullName>
    </recommendedName>
</protein>
<evidence type="ECO:0000259" key="6">
    <source>
        <dbReference type="Pfam" id="PF13870"/>
    </source>
</evidence>
<dbReference type="InterPro" id="IPR051885">
    <property type="entry name" value="CC_CF"/>
</dbReference>
<evidence type="ECO:0000256" key="1">
    <source>
        <dbReference type="ARBA" id="ARBA00004138"/>
    </source>
</evidence>
<sequence>MTDTGRTELEEEDEGREEESFGVQPGGSEEESNLADGEKEETEHRGLCIDYETYKKELDKLHSEKERLVHLNGQLQMKLVEYFRKKTGEDASPKTEEAEADHEQRYLKCMVSMEALMREHKRSSGHHRRQIEELRKQMQEKVDQADGEWRAFTGLKKDAVVAALSQRVGRQAALAEVEQMQAGEQRKENELIQVRTENVKLRNAMQRTEAQLAASTDLTGSLHLIDFEQLKIENQTYEEKIEERNEELVKLRRKVGRSVQTLTHVTAKLQLLQVENQNQKNQRAEVDVVVNGMRDMLTRTKQVRDGIRADTLQLRQRCGLLGNETLLKDFEEKVGGSETMEQRLETLRRRHAEL</sequence>
<dbReference type="GO" id="GO:0060271">
    <property type="term" value="P:cilium assembly"/>
    <property type="evidence" value="ECO:0007669"/>
    <property type="project" value="TreeGrafter"/>
</dbReference>
<evidence type="ECO:0000313" key="8">
    <source>
        <dbReference type="Proteomes" id="UP001152622"/>
    </source>
</evidence>
<dbReference type="GO" id="GO:0005930">
    <property type="term" value="C:axoneme"/>
    <property type="evidence" value="ECO:0007669"/>
    <property type="project" value="TreeGrafter"/>
</dbReference>
<dbReference type="InterPro" id="IPR025254">
    <property type="entry name" value="CCDC113/CCDC96_CC"/>
</dbReference>
<evidence type="ECO:0000313" key="7">
    <source>
        <dbReference type="EMBL" id="KAJ8382176.1"/>
    </source>
</evidence>
<name>A0A9Q1GEN7_SYNKA</name>
<keyword evidence="8" id="KW-1185">Reference proteome</keyword>
<dbReference type="GO" id="GO:0036064">
    <property type="term" value="C:ciliary basal body"/>
    <property type="evidence" value="ECO:0007669"/>
    <property type="project" value="TreeGrafter"/>
</dbReference>
<reference evidence="7" key="1">
    <citation type="journal article" date="2023" name="Science">
        <title>Genome structures resolve the early diversification of teleost fishes.</title>
        <authorList>
            <person name="Parey E."/>
            <person name="Louis A."/>
            <person name="Montfort J."/>
            <person name="Bouchez O."/>
            <person name="Roques C."/>
            <person name="Iampietro C."/>
            <person name="Lluch J."/>
            <person name="Castinel A."/>
            <person name="Donnadieu C."/>
            <person name="Desvignes T."/>
            <person name="Floi Bucao C."/>
            <person name="Jouanno E."/>
            <person name="Wen M."/>
            <person name="Mejri S."/>
            <person name="Dirks R."/>
            <person name="Jansen H."/>
            <person name="Henkel C."/>
            <person name="Chen W.J."/>
            <person name="Zahm M."/>
            <person name="Cabau C."/>
            <person name="Klopp C."/>
            <person name="Thompson A.W."/>
            <person name="Robinson-Rechavi M."/>
            <person name="Braasch I."/>
            <person name="Lecointre G."/>
            <person name="Bobe J."/>
            <person name="Postlethwait J.H."/>
            <person name="Berthelot C."/>
            <person name="Roest Crollius H."/>
            <person name="Guiguen Y."/>
        </authorList>
    </citation>
    <scope>NUCLEOTIDE SEQUENCE</scope>
    <source>
        <strain evidence="7">WJC10195</strain>
    </source>
</reference>
<dbReference type="OrthoDB" id="10254794at2759"/>
<comment type="caution">
    <text evidence="7">The sequence shown here is derived from an EMBL/GenBank/DDBJ whole genome shotgun (WGS) entry which is preliminary data.</text>
</comment>
<dbReference type="PANTHER" id="PTHR15654">
    <property type="entry name" value="COILED-COIL DOMAIN-CONTAINING PROTEIN 113-RELATED"/>
    <property type="match status" value="1"/>
</dbReference>
<feature type="region of interest" description="Disordered" evidence="5">
    <location>
        <begin position="1"/>
        <end position="47"/>
    </location>
</feature>
<gene>
    <name evidence="7" type="ORF">SKAU_G00029540</name>
</gene>